<keyword evidence="2" id="KW-1003">Cell membrane</keyword>
<keyword evidence="8" id="KW-1133">Transmembrane helix</keyword>
<organism evidence="10 11">
    <name type="scientific">Denitromonas halophila</name>
    <dbReference type="NCBI Taxonomy" id="1629404"/>
    <lineage>
        <taxon>Bacteria</taxon>
        <taxon>Pseudomonadati</taxon>
        <taxon>Pseudomonadota</taxon>
        <taxon>Betaproteobacteria</taxon>
        <taxon>Rhodocyclales</taxon>
        <taxon>Zoogloeaceae</taxon>
        <taxon>Denitromonas</taxon>
    </lineage>
</organism>
<dbReference type="AlphaFoldDB" id="A0A557QGD5"/>
<dbReference type="Proteomes" id="UP000319502">
    <property type="component" value="Unassembled WGS sequence"/>
</dbReference>
<dbReference type="SUPFAM" id="SSF54862">
    <property type="entry name" value="4Fe-4S ferredoxins"/>
    <property type="match status" value="1"/>
</dbReference>
<evidence type="ECO:0000256" key="4">
    <source>
        <dbReference type="ARBA" id="ARBA00023004"/>
    </source>
</evidence>
<feature type="transmembrane region" description="Helical" evidence="8">
    <location>
        <begin position="88"/>
        <end position="106"/>
    </location>
</feature>
<dbReference type="InterPro" id="IPR052378">
    <property type="entry name" value="NosR_regulator"/>
</dbReference>
<feature type="transmembrane region" description="Helical" evidence="8">
    <location>
        <begin position="151"/>
        <end position="169"/>
    </location>
</feature>
<comment type="caution">
    <text evidence="10">The sequence shown here is derived from an EMBL/GenBank/DDBJ whole genome shotgun (WGS) entry which is preliminary data.</text>
</comment>
<dbReference type="PROSITE" id="PS51379">
    <property type="entry name" value="4FE4S_FER_2"/>
    <property type="match status" value="2"/>
</dbReference>
<evidence type="ECO:0000256" key="5">
    <source>
        <dbReference type="ARBA" id="ARBA00023014"/>
    </source>
</evidence>
<feature type="transmembrane region" description="Helical" evidence="8">
    <location>
        <begin position="206"/>
        <end position="228"/>
    </location>
</feature>
<evidence type="ECO:0000259" key="9">
    <source>
        <dbReference type="PROSITE" id="PS51379"/>
    </source>
</evidence>
<dbReference type="Pfam" id="PF12801">
    <property type="entry name" value="Fer4_5"/>
    <property type="match status" value="2"/>
</dbReference>
<name>A0A557QGD5_9RHOO</name>
<dbReference type="PANTHER" id="PTHR30224:SF4">
    <property type="entry name" value="ELECTRON TRANSPORT PROTEIN YCCM-RELATED"/>
    <property type="match status" value="1"/>
</dbReference>
<dbReference type="GO" id="GO:0005886">
    <property type="term" value="C:plasma membrane"/>
    <property type="evidence" value="ECO:0007669"/>
    <property type="project" value="UniProtKB-SubCell"/>
</dbReference>
<accession>A0A557QGD5</accession>
<protein>
    <submittedName>
        <fullName evidence="10">4Fe-4S binding protein</fullName>
    </submittedName>
</protein>
<keyword evidence="6 8" id="KW-0472">Membrane</keyword>
<dbReference type="PROSITE" id="PS00198">
    <property type="entry name" value="4FE4S_FER_1"/>
    <property type="match status" value="2"/>
</dbReference>
<feature type="transmembrane region" description="Helical" evidence="8">
    <location>
        <begin position="21"/>
        <end position="39"/>
    </location>
</feature>
<comment type="subcellular location">
    <subcellularLocation>
        <location evidence="1">Cell membrane</location>
    </subcellularLocation>
</comment>
<sequence>MAKALNSLFPTLSRVRLTVQLIMLFVTVWGASIVGHYSAEKISDALPALSCAYDMDNGGYCVLIPLQHQMHHRVGEALVKAQEVGLKILLPLVMTMLTFLAFFFVLGKAFCGWVCPLGTLQEIVQRVGRRFGVAQHTLGPQSVGKVRPVKWLILIGLVFTLPLLTGMGITPHAFGNPYCDICPSRIATTLLTGGTEQFALNAESGWHFAIGAFANTLFGFVLIGALAIRQPFCRICPMLAMNAAFRFVSLARLTKRAHDKCDKCGICAKACPMDIHEIHTEHGRKAYHDDCTLCGRCVEFCPDDDIIALKLGPIPLFRSSREYYKTRVKGESPEGDVKPIKLVRKPAPDASA</sequence>
<gene>
    <name evidence="10" type="ORF">FHP91_18905</name>
</gene>
<reference evidence="10 11" key="1">
    <citation type="submission" date="2019-07" db="EMBL/GenBank/DDBJ databases">
        <title>The pathways for chlorine oxyanion respiration interact through the shared metabolite chlorate.</title>
        <authorList>
            <person name="Barnum T.P."/>
            <person name="Cheng Y."/>
            <person name="Hill K.A."/>
            <person name="Lucas L.N."/>
            <person name="Carlson H.K."/>
            <person name="Coates J.D."/>
        </authorList>
    </citation>
    <scope>NUCLEOTIDE SEQUENCE [LARGE SCALE GENOMIC DNA]</scope>
    <source>
        <strain evidence="10 11">SFB-3</strain>
    </source>
</reference>
<evidence type="ECO:0000256" key="6">
    <source>
        <dbReference type="ARBA" id="ARBA00023136"/>
    </source>
</evidence>
<dbReference type="GO" id="GO:0051536">
    <property type="term" value="F:iron-sulfur cluster binding"/>
    <property type="evidence" value="ECO:0007669"/>
    <property type="project" value="UniProtKB-KW"/>
</dbReference>
<evidence type="ECO:0000256" key="1">
    <source>
        <dbReference type="ARBA" id="ARBA00004236"/>
    </source>
</evidence>
<dbReference type="OrthoDB" id="9806398at2"/>
<keyword evidence="8" id="KW-0812">Transmembrane</keyword>
<feature type="region of interest" description="Disordered" evidence="7">
    <location>
        <begin position="328"/>
        <end position="352"/>
    </location>
</feature>
<evidence type="ECO:0000313" key="11">
    <source>
        <dbReference type="Proteomes" id="UP000319502"/>
    </source>
</evidence>
<dbReference type="EMBL" id="VMNK01000018">
    <property type="protein sequence ID" value="TVO51966.1"/>
    <property type="molecule type" value="Genomic_DNA"/>
</dbReference>
<feature type="compositionally biased region" description="Basic and acidic residues" evidence="7">
    <location>
        <begin position="328"/>
        <end position="339"/>
    </location>
</feature>
<keyword evidence="5" id="KW-0411">Iron-sulfur</keyword>
<dbReference type="Gene3D" id="3.30.70.20">
    <property type="match status" value="1"/>
</dbReference>
<evidence type="ECO:0000256" key="3">
    <source>
        <dbReference type="ARBA" id="ARBA00022723"/>
    </source>
</evidence>
<evidence type="ECO:0000256" key="2">
    <source>
        <dbReference type="ARBA" id="ARBA00022475"/>
    </source>
</evidence>
<proteinExistence type="predicted"/>
<evidence type="ECO:0000256" key="7">
    <source>
        <dbReference type="SAM" id="MobiDB-lite"/>
    </source>
</evidence>
<dbReference type="InterPro" id="IPR017896">
    <property type="entry name" value="4Fe4S_Fe-S-bd"/>
</dbReference>
<dbReference type="Pfam" id="PF13187">
    <property type="entry name" value="Fer4_9"/>
    <property type="match status" value="1"/>
</dbReference>
<keyword evidence="3" id="KW-0479">Metal-binding</keyword>
<dbReference type="GO" id="GO:0046872">
    <property type="term" value="F:metal ion binding"/>
    <property type="evidence" value="ECO:0007669"/>
    <property type="project" value="UniProtKB-KW"/>
</dbReference>
<dbReference type="RefSeq" id="WP_144311054.1">
    <property type="nucleotide sequence ID" value="NZ_VMNK01000018.1"/>
</dbReference>
<keyword evidence="4" id="KW-0408">Iron</keyword>
<dbReference type="PANTHER" id="PTHR30224">
    <property type="entry name" value="ELECTRON TRANSPORT PROTEIN"/>
    <property type="match status" value="1"/>
</dbReference>
<evidence type="ECO:0000313" key="10">
    <source>
        <dbReference type="EMBL" id="TVO51966.1"/>
    </source>
</evidence>
<feature type="domain" description="4Fe-4S ferredoxin-type" evidence="9">
    <location>
        <begin position="251"/>
        <end position="281"/>
    </location>
</feature>
<evidence type="ECO:0000256" key="8">
    <source>
        <dbReference type="SAM" id="Phobius"/>
    </source>
</evidence>
<feature type="domain" description="4Fe-4S ferredoxin-type" evidence="9">
    <location>
        <begin position="282"/>
        <end position="312"/>
    </location>
</feature>
<keyword evidence="11" id="KW-1185">Reference proteome</keyword>
<dbReference type="InterPro" id="IPR017900">
    <property type="entry name" value="4Fe4S_Fe_S_CS"/>
</dbReference>